<proteinExistence type="predicted"/>
<evidence type="ECO:0000259" key="6">
    <source>
        <dbReference type="Pfam" id="PF01814"/>
    </source>
</evidence>
<dbReference type="Gene3D" id="1.20.120.520">
    <property type="entry name" value="nmb1532 protein domain like"/>
    <property type="match status" value="1"/>
</dbReference>
<organism evidence="7 8">
    <name type="scientific">Turneriella parva (strain ATCC BAA-1111 / DSM 21527 / NCTC 11395 / H)</name>
    <name type="common">Leptospira parva</name>
    <dbReference type="NCBI Taxonomy" id="869212"/>
    <lineage>
        <taxon>Bacteria</taxon>
        <taxon>Pseudomonadati</taxon>
        <taxon>Spirochaetota</taxon>
        <taxon>Spirochaetia</taxon>
        <taxon>Leptospirales</taxon>
        <taxon>Leptospiraceae</taxon>
        <taxon>Turneriella</taxon>
    </lineage>
</organism>
<evidence type="ECO:0000313" key="8">
    <source>
        <dbReference type="Proteomes" id="UP000006048"/>
    </source>
</evidence>
<feature type="domain" description="Hemerythrin-like" evidence="6">
    <location>
        <begin position="107"/>
        <end position="172"/>
    </location>
</feature>
<reference evidence="7 8" key="1">
    <citation type="submission" date="2012-06" db="EMBL/GenBank/DDBJ databases">
        <title>The complete chromosome of genome of Turneriella parva DSM 21527.</title>
        <authorList>
            <consortium name="US DOE Joint Genome Institute (JGI-PGF)"/>
            <person name="Lucas S."/>
            <person name="Han J."/>
            <person name="Lapidus A."/>
            <person name="Bruce D."/>
            <person name="Goodwin L."/>
            <person name="Pitluck S."/>
            <person name="Peters L."/>
            <person name="Kyrpides N."/>
            <person name="Mavromatis K."/>
            <person name="Ivanova N."/>
            <person name="Mikhailova N."/>
            <person name="Chertkov O."/>
            <person name="Detter J.C."/>
            <person name="Tapia R."/>
            <person name="Han C."/>
            <person name="Land M."/>
            <person name="Hauser L."/>
            <person name="Markowitz V."/>
            <person name="Cheng J.-F."/>
            <person name="Hugenholtz P."/>
            <person name="Woyke T."/>
            <person name="Wu D."/>
            <person name="Gronow S."/>
            <person name="Wellnitz S."/>
            <person name="Brambilla E."/>
            <person name="Klenk H.-P."/>
            <person name="Eisen J.A."/>
        </authorList>
    </citation>
    <scope>NUCLEOTIDE SEQUENCE [LARGE SCALE GENOMIC DNA]</scope>
    <source>
        <strain evidence="8">ATCC BAA-1111 / DSM 21527 / NCTC 11395 / H</strain>
    </source>
</reference>
<dbReference type="Pfam" id="PF01814">
    <property type="entry name" value="Hemerythrin"/>
    <property type="match status" value="2"/>
</dbReference>
<evidence type="ECO:0000256" key="3">
    <source>
        <dbReference type="ARBA" id="ARBA00022723"/>
    </source>
</evidence>
<evidence type="ECO:0000256" key="1">
    <source>
        <dbReference type="ARBA" id="ARBA00004496"/>
    </source>
</evidence>
<name>I4B2T6_TURPD</name>
<comment type="subcellular location">
    <subcellularLocation>
        <location evidence="1">Cytoplasm</location>
    </subcellularLocation>
</comment>
<sequence>MKTADPNFIGNAIPEYSNVQVMSYLIATHHEFTRNIMEEIDDLIVLAQKEVQEPPEELAELAALWKKYHRDMVMHLHDEEQILFPWIRELDHSGKNRDEVARTYTGPIKHMLEEHQHHEEEIERVKKLADQLSKKGGFIPVLARLSYKLRQLTNDLEEHMQIESELLFPRILKGN</sequence>
<gene>
    <name evidence="7" type="ordered locus">Turpa_0944</name>
</gene>
<dbReference type="RefSeq" id="WP_014802111.1">
    <property type="nucleotide sequence ID" value="NC_018020.1"/>
</dbReference>
<protein>
    <submittedName>
        <fullName evidence="7">Hemerythrin HHE cation binding domain protein</fullName>
    </submittedName>
</protein>
<accession>I4B2T6</accession>
<keyword evidence="2" id="KW-0963">Cytoplasm</keyword>
<keyword evidence="5" id="KW-0175">Coiled coil</keyword>
<evidence type="ECO:0000256" key="2">
    <source>
        <dbReference type="ARBA" id="ARBA00022490"/>
    </source>
</evidence>
<dbReference type="KEGG" id="tpx:Turpa_0944"/>
<keyword evidence="8" id="KW-1185">Reference proteome</keyword>
<evidence type="ECO:0000313" key="7">
    <source>
        <dbReference type="EMBL" id="AFM11593.1"/>
    </source>
</evidence>
<dbReference type="InterPro" id="IPR019903">
    <property type="entry name" value="RIC_family"/>
</dbReference>
<dbReference type="AlphaFoldDB" id="I4B2T6"/>
<dbReference type="HOGENOM" id="CLU_076075_3_0_12"/>
<keyword evidence="3" id="KW-0479">Metal-binding</keyword>
<dbReference type="PANTHER" id="PTHR36438:SF1">
    <property type="entry name" value="IRON-SULFUR CLUSTER REPAIR PROTEIN YTFE"/>
    <property type="match status" value="1"/>
</dbReference>
<dbReference type="GO" id="GO:0046872">
    <property type="term" value="F:metal ion binding"/>
    <property type="evidence" value="ECO:0007669"/>
    <property type="project" value="UniProtKB-KW"/>
</dbReference>
<dbReference type="STRING" id="869212.Turpa_0944"/>
<dbReference type="Proteomes" id="UP000006048">
    <property type="component" value="Chromosome"/>
</dbReference>
<dbReference type="PANTHER" id="PTHR36438">
    <property type="entry name" value="IRON-SULFUR CLUSTER REPAIR PROTEIN YTFE"/>
    <property type="match status" value="1"/>
</dbReference>
<feature type="domain" description="Hemerythrin-like" evidence="6">
    <location>
        <begin position="24"/>
        <end position="95"/>
    </location>
</feature>
<dbReference type="OrthoDB" id="9797132at2"/>
<evidence type="ECO:0000256" key="5">
    <source>
        <dbReference type="SAM" id="Coils"/>
    </source>
</evidence>
<evidence type="ECO:0000256" key="4">
    <source>
        <dbReference type="ARBA" id="ARBA00023004"/>
    </source>
</evidence>
<keyword evidence="4" id="KW-0408">Iron</keyword>
<dbReference type="GO" id="GO:0005737">
    <property type="term" value="C:cytoplasm"/>
    <property type="evidence" value="ECO:0007669"/>
    <property type="project" value="UniProtKB-SubCell"/>
</dbReference>
<dbReference type="InterPro" id="IPR012312">
    <property type="entry name" value="Hemerythrin-like"/>
</dbReference>
<dbReference type="EMBL" id="CP002959">
    <property type="protein sequence ID" value="AFM11593.1"/>
    <property type="molecule type" value="Genomic_DNA"/>
</dbReference>
<feature type="coiled-coil region" evidence="5">
    <location>
        <begin position="108"/>
        <end position="162"/>
    </location>
</feature>